<dbReference type="PANTHER" id="PTHR43273">
    <property type="entry name" value="ANAEROBIC SULFATASE-MATURATING ENZYME HOMOLOG ASLB-RELATED"/>
    <property type="match status" value="1"/>
</dbReference>
<dbReference type="SFLD" id="SFLDG01386">
    <property type="entry name" value="main_SPASM_domain-containing"/>
    <property type="match status" value="1"/>
</dbReference>
<dbReference type="GO" id="GO:0051536">
    <property type="term" value="F:iron-sulfur cluster binding"/>
    <property type="evidence" value="ECO:0007669"/>
    <property type="project" value="UniProtKB-KW"/>
</dbReference>
<proteinExistence type="predicted"/>
<keyword evidence="2" id="KW-0949">S-adenosyl-L-methionine</keyword>
<evidence type="ECO:0000256" key="4">
    <source>
        <dbReference type="ARBA" id="ARBA00023004"/>
    </source>
</evidence>
<evidence type="ECO:0000256" key="3">
    <source>
        <dbReference type="ARBA" id="ARBA00022723"/>
    </source>
</evidence>
<dbReference type="InterPro" id="IPR007197">
    <property type="entry name" value="rSAM"/>
</dbReference>
<keyword evidence="3" id="KW-0479">Metal-binding</keyword>
<dbReference type="AlphaFoldDB" id="B4RG16"/>
<dbReference type="EMBL" id="CP000747">
    <property type="protein sequence ID" value="ACG78829.1"/>
    <property type="molecule type" value="Genomic_DNA"/>
</dbReference>
<dbReference type="Pfam" id="PF04055">
    <property type="entry name" value="Radical_SAM"/>
    <property type="match status" value="1"/>
</dbReference>
<sequence length="477" mass="52350">MLRTSPLRGGKVLVSSDLGDYALLSEDEERLRRAGGGGLPEARRQDLLARGLLTTHECPEDLRAATLRTRKAFLMEGPTLHIFVVTLRCDHSCHYCQVSRAAIGAPGFDMSEADAEAALDRVFESPARDLTIEFQGGEPALRFDLVKRIVQSAVGRNAGGGKALRFTMVSTLHHLNAEDLAFCAEHDIHLSTSIDGPAQIHDAQRPNPTRDAFSRTIEGLDRARAVLGADGVAALPTVTRAALSDPRGLIDQYRELGFRSIFLRPLSPYGFARKTRRVHGYDTDVFAAFYREALAYILELNAAGQPMEEVYASILLRHIWSPFHSGYTDLRSPAGAGLGVMVYNYDGIAYPSDEARMAAETGDRRFALGRVDQSLDTLLASPAMAWLAQGAVAERLPGCAQCAFVPFCGADPVHHAVLTGEPAGVHPGSDFCQRQTAMFELLFEHIDRGEPETLRTFLAWAFRRSRDEVRAPGYVER</sequence>
<dbReference type="InterPro" id="IPR006638">
    <property type="entry name" value="Elp3/MiaA/NifB-like_rSAM"/>
</dbReference>
<feature type="domain" description="Radical SAM core" evidence="6">
    <location>
        <begin position="75"/>
        <end position="303"/>
    </location>
</feature>
<dbReference type="InterPro" id="IPR058240">
    <property type="entry name" value="rSAM_sf"/>
</dbReference>
<keyword evidence="5" id="KW-0411">Iron-sulfur</keyword>
<dbReference type="OrthoDB" id="9782387at2"/>
<dbReference type="InterPro" id="IPR013785">
    <property type="entry name" value="Aldolase_TIM"/>
</dbReference>
<comment type="cofactor">
    <cofactor evidence="1">
        <name>[4Fe-4S] cluster</name>
        <dbReference type="ChEBI" id="CHEBI:49883"/>
    </cofactor>
</comment>
<dbReference type="HOGENOM" id="CLU_009273_2_0_5"/>
<dbReference type="NCBIfam" id="TIGR03978">
    <property type="entry name" value="rSAM_paired_1"/>
    <property type="match status" value="1"/>
</dbReference>
<dbReference type="SFLD" id="SFLDG01384">
    <property type="entry name" value="thioether_bond_formation_requi"/>
    <property type="match status" value="1"/>
</dbReference>
<evidence type="ECO:0000313" key="7">
    <source>
        <dbReference type="EMBL" id="ACG78829.1"/>
    </source>
</evidence>
<dbReference type="SMART" id="SM00729">
    <property type="entry name" value="Elp3"/>
    <property type="match status" value="1"/>
</dbReference>
<dbReference type="eggNOG" id="COG0641">
    <property type="taxonomic scope" value="Bacteria"/>
</dbReference>
<dbReference type="GO" id="GO:0016491">
    <property type="term" value="F:oxidoreductase activity"/>
    <property type="evidence" value="ECO:0007669"/>
    <property type="project" value="InterPro"/>
</dbReference>
<gene>
    <name evidence="7" type="ordered locus">PHZ_c2420</name>
</gene>
<reference evidence="7 8" key="1">
    <citation type="journal article" date="2008" name="BMC Genomics">
        <title>Complete genome of Phenylobacterium zucineum - a novel facultative intracellular bacterium isolated from human erythroleukemia cell line K562.</title>
        <authorList>
            <person name="Luo Y."/>
            <person name="Xu X."/>
            <person name="Ding Z."/>
            <person name="Liu Z."/>
            <person name="Zhang B."/>
            <person name="Yan Z."/>
            <person name="Sun J."/>
            <person name="Hu S."/>
            <person name="Hu X."/>
        </authorList>
    </citation>
    <scope>NUCLEOTIDE SEQUENCE [LARGE SCALE GENOMIC DNA]</scope>
    <source>
        <strain evidence="7 8">HLK1</strain>
    </source>
</reference>
<name>B4RG16_PHEZH</name>
<dbReference type="GO" id="GO:0046872">
    <property type="term" value="F:metal ion binding"/>
    <property type="evidence" value="ECO:0007669"/>
    <property type="project" value="UniProtKB-KW"/>
</dbReference>
<dbReference type="RefSeq" id="WP_012522968.1">
    <property type="nucleotide sequence ID" value="NC_011144.1"/>
</dbReference>
<dbReference type="STRING" id="450851.PHZ_c2420"/>
<dbReference type="SFLD" id="SFLDS00029">
    <property type="entry name" value="Radical_SAM"/>
    <property type="match status" value="1"/>
</dbReference>
<dbReference type="SFLD" id="SFLDG01067">
    <property type="entry name" value="SPASM/twitch_domain_containing"/>
    <property type="match status" value="1"/>
</dbReference>
<keyword evidence="8" id="KW-1185">Reference proteome</keyword>
<dbReference type="InterPro" id="IPR024023">
    <property type="entry name" value="rSAM_paired_HxsB"/>
</dbReference>
<accession>B4RG16</accession>
<dbReference type="PROSITE" id="PS51918">
    <property type="entry name" value="RADICAL_SAM"/>
    <property type="match status" value="1"/>
</dbReference>
<dbReference type="InterPro" id="IPR023867">
    <property type="entry name" value="Sulphatase_maturase_rSAM"/>
</dbReference>
<dbReference type="KEGG" id="pzu:PHZ_c2420"/>
<evidence type="ECO:0000256" key="2">
    <source>
        <dbReference type="ARBA" id="ARBA00022691"/>
    </source>
</evidence>
<dbReference type="PANTHER" id="PTHR43273:SF8">
    <property type="entry name" value="RADICAL SAM DOMAIN PROTEIN"/>
    <property type="match status" value="1"/>
</dbReference>
<organism evidence="7 8">
    <name type="scientific">Phenylobacterium zucineum (strain HLK1)</name>
    <dbReference type="NCBI Taxonomy" id="450851"/>
    <lineage>
        <taxon>Bacteria</taxon>
        <taxon>Pseudomonadati</taxon>
        <taxon>Pseudomonadota</taxon>
        <taxon>Alphaproteobacteria</taxon>
        <taxon>Caulobacterales</taxon>
        <taxon>Caulobacteraceae</taxon>
        <taxon>Phenylobacterium</taxon>
    </lineage>
</organism>
<dbReference type="Gene3D" id="3.20.20.70">
    <property type="entry name" value="Aldolase class I"/>
    <property type="match status" value="1"/>
</dbReference>
<keyword evidence="4" id="KW-0408">Iron</keyword>
<evidence type="ECO:0000256" key="5">
    <source>
        <dbReference type="ARBA" id="ARBA00023014"/>
    </source>
</evidence>
<evidence type="ECO:0000256" key="1">
    <source>
        <dbReference type="ARBA" id="ARBA00001966"/>
    </source>
</evidence>
<dbReference type="Proteomes" id="UP000001868">
    <property type="component" value="Chromosome"/>
</dbReference>
<protein>
    <recommendedName>
        <fullName evidence="6">Radical SAM core domain-containing protein</fullName>
    </recommendedName>
</protein>
<dbReference type="SUPFAM" id="SSF102114">
    <property type="entry name" value="Radical SAM enzymes"/>
    <property type="match status" value="1"/>
</dbReference>
<evidence type="ECO:0000313" key="8">
    <source>
        <dbReference type="Proteomes" id="UP000001868"/>
    </source>
</evidence>
<dbReference type="CDD" id="cd01335">
    <property type="entry name" value="Radical_SAM"/>
    <property type="match status" value="1"/>
</dbReference>
<evidence type="ECO:0000259" key="6">
    <source>
        <dbReference type="PROSITE" id="PS51918"/>
    </source>
</evidence>